<dbReference type="GO" id="GO:0004540">
    <property type="term" value="F:RNA nuclease activity"/>
    <property type="evidence" value="ECO:0007669"/>
    <property type="project" value="InterPro"/>
</dbReference>
<dbReference type="EMBL" id="CAADFK010000077">
    <property type="protein sequence ID" value="VFK15428.1"/>
    <property type="molecule type" value="Genomic_DNA"/>
</dbReference>
<sequence length="126" mass="13751">MMPNLLVDTDIFIDFFRGNDSAMDFVEANAGRIVLSSIVVAELYAGAKDEELSVLDELPRLFPVEPVTAEIARLAGLLKGRYVRSHGVGLADALIAATAKQHGLDIGTLNIKHFPMFPGLEPPYRK</sequence>
<dbReference type="InterPro" id="IPR002716">
    <property type="entry name" value="PIN_dom"/>
</dbReference>
<dbReference type="InterPro" id="IPR050556">
    <property type="entry name" value="Type_II_TA_system_RNase"/>
</dbReference>
<reference evidence="10" key="1">
    <citation type="submission" date="2019-02" db="EMBL/GenBank/DDBJ databases">
        <authorList>
            <person name="Gruber-Vodicka R. H."/>
            <person name="Seah K. B. B."/>
        </authorList>
    </citation>
    <scope>NUCLEOTIDE SEQUENCE</scope>
    <source>
        <strain evidence="10">BECK_S313</strain>
    </source>
</reference>
<dbReference type="AlphaFoldDB" id="A0A450WEM1"/>
<feature type="binding site" evidence="8">
    <location>
        <position position="92"/>
    </location>
    <ligand>
        <name>Mg(2+)</name>
        <dbReference type="ChEBI" id="CHEBI:18420"/>
    </ligand>
</feature>
<evidence type="ECO:0000256" key="7">
    <source>
        <dbReference type="ARBA" id="ARBA00038093"/>
    </source>
</evidence>
<evidence type="ECO:0000313" key="10">
    <source>
        <dbReference type="EMBL" id="VFK15428.1"/>
    </source>
</evidence>
<proteinExistence type="inferred from homology"/>
<dbReference type="HAMAP" id="MF_00265">
    <property type="entry name" value="VapC_Nob1"/>
    <property type="match status" value="1"/>
</dbReference>
<protein>
    <recommendedName>
        <fullName evidence="8">Ribonuclease VapC</fullName>
        <shortName evidence="8">RNase VapC</shortName>
        <ecNumber evidence="8">3.1.-.-</ecNumber>
    </recommendedName>
    <alternativeName>
        <fullName evidence="8">Toxin VapC</fullName>
    </alternativeName>
</protein>
<accession>A0A450WEM1</accession>
<evidence type="ECO:0000259" key="9">
    <source>
        <dbReference type="Pfam" id="PF01850"/>
    </source>
</evidence>
<dbReference type="InterPro" id="IPR029060">
    <property type="entry name" value="PIN-like_dom_sf"/>
</dbReference>
<evidence type="ECO:0000256" key="5">
    <source>
        <dbReference type="ARBA" id="ARBA00022801"/>
    </source>
</evidence>
<dbReference type="CDD" id="cd18741">
    <property type="entry name" value="PIN_VapC4-5_FitB-like"/>
    <property type="match status" value="1"/>
</dbReference>
<keyword evidence="8" id="KW-0800">Toxin</keyword>
<dbReference type="Pfam" id="PF01850">
    <property type="entry name" value="PIN"/>
    <property type="match status" value="1"/>
</dbReference>
<evidence type="ECO:0000256" key="3">
    <source>
        <dbReference type="ARBA" id="ARBA00022722"/>
    </source>
</evidence>
<dbReference type="EC" id="3.1.-.-" evidence="8"/>
<dbReference type="GO" id="GO:0000287">
    <property type="term" value="F:magnesium ion binding"/>
    <property type="evidence" value="ECO:0007669"/>
    <property type="project" value="UniProtKB-UniRule"/>
</dbReference>
<name>A0A450WEM1_9GAMM</name>
<dbReference type="SUPFAM" id="SSF88723">
    <property type="entry name" value="PIN domain-like"/>
    <property type="match status" value="1"/>
</dbReference>
<keyword evidence="2 8" id="KW-1277">Toxin-antitoxin system</keyword>
<keyword evidence="6 8" id="KW-0460">Magnesium</keyword>
<evidence type="ECO:0000256" key="8">
    <source>
        <dbReference type="HAMAP-Rule" id="MF_00265"/>
    </source>
</evidence>
<dbReference type="InterPro" id="IPR022907">
    <property type="entry name" value="VapC_family"/>
</dbReference>
<organism evidence="10">
    <name type="scientific">Candidatus Kentrum sp. LPFa</name>
    <dbReference type="NCBI Taxonomy" id="2126335"/>
    <lineage>
        <taxon>Bacteria</taxon>
        <taxon>Pseudomonadati</taxon>
        <taxon>Pseudomonadota</taxon>
        <taxon>Gammaproteobacteria</taxon>
        <taxon>Candidatus Kentrum</taxon>
    </lineage>
</organism>
<comment type="cofactor">
    <cofactor evidence="1 8">
        <name>Mg(2+)</name>
        <dbReference type="ChEBI" id="CHEBI:18420"/>
    </cofactor>
</comment>
<evidence type="ECO:0000256" key="1">
    <source>
        <dbReference type="ARBA" id="ARBA00001946"/>
    </source>
</evidence>
<dbReference type="GO" id="GO:0016787">
    <property type="term" value="F:hydrolase activity"/>
    <property type="evidence" value="ECO:0007669"/>
    <property type="project" value="UniProtKB-KW"/>
</dbReference>
<comment type="function">
    <text evidence="8">Toxic component of a toxin-antitoxin (TA) system. An RNase.</text>
</comment>
<keyword evidence="3 8" id="KW-0540">Nuclease</keyword>
<keyword evidence="5 8" id="KW-0378">Hydrolase</keyword>
<evidence type="ECO:0000256" key="2">
    <source>
        <dbReference type="ARBA" id="ARBA00022649"/>
    </source>
</evidence>
<dbReference type="Gene3D" id="3.40.50.1010">
    <property type="entry name" value="5'-nuclease"/>
    <property type="match status" value="1"/>
</dbReference>
<feature type="domain" description="PIN" evidence="9">
    <location>
        <begin position="6"/>
        <end position="105"/>
    </location>
</feature>
<evidence type="ECO:0000256" key="6">
    <source>
        <dbReference type="ARBA" id="ARBA00022842"/>
    </source>
</evidence>
<keyword evidence="4 8" id="KW-0479">Metal-binding</keyword>
<feature type="binding site" evidence="8">
    <location>
        <position position="8"/>
    </location>
    <ligand>
        <name>Mg(2+)</name>
        <dbReference type="ChEBI" id="CHEBI:18420"/>
    </ligand>
</feature>
<dbReference type="GO" id="GO:0090729">
    <property type="term" value="F:toxin activity"/>
    <property type="evidence" value="ECO:0007669"/>
    <property type="project" value="UniProtKB-KW"/>
</dbReference>
<comment type="similarity">
    <text evidence="7 8">Belongs to the PINc/VapC protein family.</text>
</comment>
<dbReference type="PANTHER" id="PTHR33653">
    <property type="entry name" value="RIBONUCLEASE VAPC2"/>
    <property type="match status" value="1"/>
</dbReference>
<dbReference type="PANTHER" id="PTHR33653:SF1">
    <property type="entry name" value="RIBONUCLEASE VAPC2"/>
    <property type="match status" value="1"/>
</dbReference>
<gene>
    <name evidence="8" type="primary">vapC</name>
    <name evidence="10" type="ORF">BECKLPF1236B_GA0070989_107713</name>
</gene>
<evidence type="ECO:0000256" key="4">
    <source>
        <dbReference type="ARBA" id="ARBA00022723"/>
    </source>
</evidence>